<dbReference type="PANTHER" id="PTHR35477:SF1">
    <property type="entry name" value="OS06G0728500 PROTEIN"/>
    <property type="match status" value="1"/>
</dbReference>
<evidence type="ECO:0000313" key="2">
    <source>
        <dbReference type="EMBL" id="CAH1433289.1"/>
    </source>
</evidence>
<accession>A0AAU9N548</accession>
<evidence type="ECO:0000256" key="1">
    <source>
        <dbReference type="SAM" id="MobiDB-lite"/>
    </source>
</evidence>
<reference evidence="2 3" key="1">
    <citation type="submission" date="2022-01" db="EMBL/GenBank/DDBJ databases">
        <authorList>
            <person name="Xiong W."/>
            <person name="Schranz E."/>
        </authorList>
    </citation>
    <scope>NUCLEOTIDE SEQUENCE [LARGE SCALE GENOMIC DNA]</scope>
</reference>
<dbReference type="EMBL" id="CAKMRJ010003334">
    <property type="protein sequence ID" value="CAH1433289.1"/>
    <property type="molecule type" value="Genomic_DNA"/>
</dbReference>
<gene>
    <name evidence="2" type="ORF">LVIROSA_LOCUS19885</name>
</gene>
<dbReference type="Proteomes" id="UP001157418">
    <property type="component" value="Unassembled WGS sequence"/>
</dbReference>
<dbReference type="AlphaFoldDB" id="A0AAU9N548"/>
<comment type="caution">
    <text evidence="2">The sequence shown here is derived from an EMBL/GenBank/DDBJ whole genome shotgun (WGS) entry which is preliminary data.</text>
</comment>
<proteinExistence type="predicted"/>
<feature type="compositionally biased region" description="Polar residues" evidence="1">
    <location>
        <begin position="217"/>
        <end position="227"/>
    </location>
</feature>
<protein>
    <submittedName>
        <fullName evidence="2">Uncharacterized protein</fullName>
    </submittedName>
</protein>
<name>A0AAU9N548_9ASTR</name>
<dbReference type="PANTHER" id="PTHR35477">
    <property type="entry name" value="OS06G0728500 PROTEIN"/>
    <property type="match status" value="1"/>
</dbReference>
<organism evidence="2 3">
    <name type="scientific">Lactuca virosa</name>
    <dbReference type="NCBI Taxonomy" id="75947"/>
    <lineage>
        <taxon>Eukaryota</taxon>
        <taxon>Viridiplantae</taxon>
        <taxon>Streptophyta</taxon>
        <taxon>Embryophyta</taxon>
        <taxon>Tracheophyta</taxon>
        <taxon>Spermatophyta</taxon>
        <taxon>Magnoliopsida</taxon>
        <taxon>eudicotyledons</taxon>
        <taxon>Gunneridae</taxon>
        <taxon>Pentapetalae</taxon>
        <taxon>asterids</taxon>
        <taxon>campanulids</taxon>
        <taxon>Asterales</taxon>
        <taxon>Asteraceae</taxon>
        <taxon>Cichorioideae</taxon>
        <taxon>Cichorieae</taxon>
        <taxon>Lactucinae</taxon>
        <taxon>Lactuca</taxon>
    </lineage>
</organism>
<keyword evidence="3" id="KW-1185">Reference proteome</keyword>
<feature type="region of interest" description="Disordered" evidence="1">
    <location>
        <begin position="205"/>
        <end position="259"/>
    </location>
</feature>
<evidence type="ECO:0000313" key="3">
    <source>
        <dbReference type="Proteomes" id="UP001157418"/>
    </source>
</evidence>
<sequence length="259" mass="28846">MEANHLDSNVLLPPRKRLLACMKSRNGNGNSNPPSTSNPMNEFGTRLNNLLSVHPNDNNLSQLKIVEASRSAAEVASKIAIAARALAEKKAVMAAIAMAAAKKALELVASINEQETSSSTSKKNKRKKHVDVQMLYDNKNSNVENGKTSDEELARQLHHVINRSPRIPKKLKIPLPLENGRINEDENLIKVDEFEEDKGIIGRKRGRMKQKKLPLSICQNRGQLNPNEDSRWKSPKSVENIERSSLSKCQPAEAQHERA</sequence>